<dbReference type="Gene3D" id="3.30.1310.10">
    <property type="entry name" value="Nucleoid-associated protein YbaB-like domain"/>
    <property type="match status" value="1"/>
</dbReference>
<gene>
    <name evidence="2" type="ORF">MB27_15625</name>
</gene>
<feature type="region of interest" description="Disordered" evidence="1">
    <location>
        <begin position="26"/>
        <end position="48"/>
    </location>
</feature>
<proteinExistence type="predicted"/>
<dbReference type="EMBL" id="JRTT01000016">
    <property type="protein sequence ID" value="KHD76714.1"/>
    <property type="molecule type" value="Genomic_DNA"/>
</dbReference>
<dbReference type="InterPro" id="IPR036894">
    <property type="entry name" value="YbaB-like_sf"/>
</dbReference>
<dbReference type="RefSeq" id="WP_043525260.1">
    <property type="nucleotide sequence ID" value="NZ_BAABKU010000018.1"/>
</dbReference>
<evidence type="ECO:0000256" key="1">
    <source>
        <dbReference type="SAM" id="MobiDB-lite"/>
    </source>
</evidence>
<dbReference type="AlphaFoldDB" id="A0A0A6UQQ4"/>
<feature type="region of interest" description="Disordered" evidence="1">
    <location>
        <begin position="111"/>
        <end position="130"/>
    </location>
</feature>
<keyword evidence="3" id="KW-1185">Reference proteome</keyword>
<evidence type="ECO:0000313" key="3">
    <source>
        <dbReference type="Proteomes" id="UP000054537"/>
    </source>
</evidence>
<dbReference type="STRING" id="1869.MB27_15625"/>
<protein>
    <recommendedName>
        <fullName evidence="4">YbaB/EbfC DNA-binding family protein</fullName>
    </recommendedName>
</protein>
<evidence type="ECO:0008006" key="4">
    <source>
        <dbReference type="Google" id="ProtNLM"/>
    </source>
</evidence>
<comment type="caution">
    <text evidence="2">The sequence shown here is derived from an EMBL/GenBank/DDBJ whole genome shotgun (WGS) entry which is preliminary data.</text>
</comment>
<sequence>MNDGTYDAGAGPLAAFERLAASMRSFPRSGRQATGSDARFPGSDTGGLATVVADETGRVVSVRVDRDRFPRRSPSALGPALFEAYQAAMTGVMTALAGAMDAADRAAAARHDEPAAVPAPPVERAGRASGFRAPGFDELRERLRALEDRQYERQYQRERRRAARPAEHTLHGPNRLVTVLVRGGDVGEITVRDGIGPADAAAVEQDVVRALRAMRERDDSAGDRETGGE</sequence>
<name>A0A0A6UQQ4_ACTUT</name>
<reference evidence="2 3" key="1">
    <citation type="submission" date="2014-10" db="EMBL/GenBank/DDBJ databases">
        <title>Draft genome sequence of Actinoplanes utahensis NRRL 12052.</title>
        <authorList>
            <person name="Velasco-Bucheli B."/>
            <person name="del Cerro C."/>
            <person name="Hormigo D."/>
            <person name="Garcia J.L."/>
            <person name="Acebal C."/>
            <person name="Arroyo M."/>
            <person name="de la Mata I."/>
        </authorList>
    </citation>
    <scope>NUCLEOTIDE SEQUENCE [LARGE SCALE GENOMIC DNA]</scope>
    <source>
        <strain evidence="2 3">NRRL 12052</strain>
    </source>
</reference>
<accession>A0A0A6UQQ4</accession>
<evidence type="ECO:0000313" key="2">
    <source>
        <dbReference type="EMBL" id="KHD76714.1"/>
    </source>
</evidence>
<organism evidence="2 3">
    <name type="scientific">Actinoplanes utahensis</name>
    <dbReference type="NCBI Taxonomy" id="1869"/>
    <lineage>
        <taxon>Bacteria</taxon>
        <taxon>Bacillati</taxon>
        <taxon>Actinomycetota</taxon>
        <taxon>Actinomycetes</taxon>
        <taxon>Micromonosporales</taxon>
        <taxon>Micromonosporaceae</taxon>
        <taxon>Actinoplanes</taxon>
    </lineage>
</organism>
<dbReference type="Proteomes" id="UP000054537">
    <property type="component" value="Unassembled WGS sequence"/>
</dbReference>